<keyword evidence="6" id="KW-1185">Reference proteome</keyword>
<dbReference type="InterPro" id="IPR013154">
    <property type="entry name" value="ADH-like_N"/>
</dbReference>
<dbReference type="Proteomes" id="UP000240883">
    <property type="component" value="Unassembled WGS sequence"/>
</dbReference>
<comment type="similarity">
    <text evidence="1">Belongs to the zinc-containing alcohol dehydrogenase family.</text>
</comment>
<dbReference type="Pfam" id="PF08240">
    <property type="entry name" value="ADH_N"/>
    <property type="match status" value="1"/>
</dbReference>
<accession>A0A2T2P4W3</accession>
<dbReference type="AlphaFoldDB" id="A0A2T2P4W3"/>
<evidence type="ECO:0000256" key="3">
    <source>
        <dbReference type="ARBA" id="ARBA00023002"/>
    </source>
</evidence>
<evidence type="ECO:0000313" key="5">
    <source>
        <dbReference type="EMBL" id="PSN72679.1"/>
    </source>
</evidence>
<dbReference type="OrthoDB" id="48317at2759"/>
<dbReference type="InterPro" id="IPR036291">
    <property type="entry name" value="NAD(P)-bd_dom_sf"/>
</dbReference>
<reference evidence="5 6" key="1">
    <citation type="journal article" date="2018" name="Front. Microbiol.">
        <title>Genome-Wide Analysis of Corynespora cassiicola Leaf Fall Disease Putative Effectors.</title>
        <authorList>
            <person name="Lopez D."/>
            <person name="Ribeiro S."/>
            <person name="Label P."/>
            <person name="Fumanal B."/>
            <person name="Venisse J.S."/>
            <person name="Kohler A."/>
            <person name="de Oliveira R.R."/>
            <person name="Labutti K."/>
            <person name="Lipzen A."/>
            <person name="Lail K."/>
            <person name="Bauer D."/>
            <person name="Ohm R.A."/>
            <person name="Barry K.W."/>
            <person name="Spatafora J."/>
            <person name="Grigoriev I.V."/>
            <person name="Martin F.M."/>
            <person name="Pujade-Renaud V."/>
        </authorList>
    </citation>
    <scope>NUCLEOTIDE SEQUENCE [LARGE SCALE GENOMIC DNA]</scope>
    <source>
        <strain evidence="5 6">Philippines</strain>
    </source>
</reference>
<dbReference type="InterPro" id="IPR011032">
    <property type="entry name" value="GroES-like_sf"/>
</dbReference>
<dbReference type="InterPro" id="IPR013149">
    <property type="entry name" value="ADH-like_C"/>
</dbReference>
<dbReference type="CDD" id="cd08249">
    <property type="entry name" value="enoyl_reductase_like"/>
    <property type="match status" value="1"/>
</dbReference>
<name>A0A2T2P4W3_CORCC</name>
<dbReference type="SUPFAM" id="SSF50129">
    <property type="entry name" value="GroES-like"/>
    <property type="match status" value="1"/>
</dbReference>
<proteinExistence type="inferred from homology"/>
<evidence type="ECO:0000313" key="6">
    <source>
        <dbReference type="Proteomes" id="UP000240883"/>
    </source>
</evidence>
<gene>
    <name evidence="5" type="ORF">BS50DRAFT_596520</name>
</gene>
<feature type="domain" description="Enoyl reductase (ER)" evidence="4">
    <location>
        <begin position="10"/>
        <end position="315"/>
    </location>
</feature>
<dbReference type="GO" id="GO:0016651">
    <property type="term" value="F:oxidoreductase activity, acting on NAD(P)H"/>
    <property type="evidence" value="ECO:0007669"/>
    <property type="project" value="InterPro"/>
</dbReference>
<dbReference type="Pfam" id="PF00107">
    <property type="entry name" value="ADH_zinc_N"/>
    <property type="match status" value="1"/>
</dbReference>
<dbReference type="PANTHER" id="PTHR45348:SF2">
    <property type="entry name" value="ZINC-TYPE ALCOHOL DEHYDROGENASE-LIKE PROTEIN C2E1P3.01"/>
    <property type="match status" value="1"/>
</dbReference>
<sequence length="315" mass="33878">MKAIKVLQAGKPAIQDVDIPRLRPGFCLVRIKAVALNPTDHKHLHELECTGCTLGCDYAGIIEAVGPDSPLKVGSRVAGVIHGGNTTHPEDGAFGQFSLVREGLQFVVPETMGFEEAASFGVAISTGGLSLCQALGLPLPTKPAEEHTAVLIYGGSTATGTVAIQLAKMSGLEVITTCSPSSVDLVKSRGASFVFDYHDPDCGEKIHKHTNGNLYWALDCISEEASAAICSQALSRDTESHSVKYCSLLPIASPRQDITSEFVLGYTAVGEAFSKWADFPARPQDYEFAKEFFRICQPLLHEGKIQPHPIEIYYT</sequence>
<dbReference type="PANTHER" id="PTHR45348">
    <property type="entry name" value="HYPOTHETICAL OXIDOREDUCTASE (EUROFUNG)"/>
    <property type="match status" value="1"/>
</dbReference>
<keyword evidence="3" id="KW-0560">Oxidoreductase</keyword>
<dbReference type="STRING" id="1448308.A0A2T2P4W3"/>
<evidence type="ECO:0000256" key="2">
    <source>
        <dbReference type="ARBA" id="ARBA00011245"/>
    </source>
</evidence>
<dbReference type="SMART" id="SM00829">
    <property type="entry name" value="PKS_ER"/>
    <property type="match status" value="1"/>
</dbReference>
<dbReference type="Gene3D" id="3.40.50.720">
    <property type="entry name" value="NAD(P)-binding Rossmann-like Domain"/>
    <property type="match status" value="1"/>
</dbReference>
<dbReference type="InterPro" id="IPR047122">
    <property type="entry name" value="Trans-enoyl_RdTase-like"/>
</dbReference>
<organism evidence="5 6">
    <name type="scientific">Corynespora cassiicola Philippines</name>
    <dbReference type="NCBI Taxonomy" id="1448308"/>
    <lineage>
        <taxon>Eukaryota</taxon>
        <taxon>Fungi</taxon>
        <taxon>Dikarya</taxon>
        <taxon>Ascomycota</taxon>
        <taxon>Pezizomycotina</taxon>
        <taxon>Dothideomycetes</taxon>
        <taxon>Pleosporomycetidae</taxon>
        <taxon>Pleosporales</taxon>
        <taxon>Corynesporascaceae</taxon>
        <taxon>Corynespora</taxon>
    </lineage>
</organism>
<dbReference type="Gene3D" id="3.90.180.10">
    <property type="entry name" value="Medium-chain alcohol dehydrogenases, catalytic domain"/>
    <property type="match status" value="1"/>
</dbReference>
<evidence type="ECO:0000256" key="1">
    <source>
        <dbReference type="ARBA" id="ARBA00008072"/>
    </source>
</evidence>
<dbReference type="InterPro" id="IPR020843">
    <property type="entry name" value="ER"/>
</dbReference>
<dbReference type="SUPFAM" id="SSF51735">
    <property type="entry name" value="NAD(P)-binding Rossmann-fold domains"/>
    <property type="match status" value="1"/>
</dbReference>
<comment type="subunit">
    <text evidence="2">Monomer.</text>
</comment>
<protein>
    <submittedName>
        <fullName evidence="5">Oxidoreductase-like protein</fullName>
    </submittedName>
</protein>
<dbReference type="EMBL" id="KZ678129">
    <property type="protein sequence ID" value="PSN72679.1"/>
    <property type="molecule type" value="Genomic_DNA"/>
</dbReference>
<evidence type="ECO:0000259" key="4">
    <source>
        <dbReference type="SMART" id="SM00829"/>
    </source>
</evidence>